<dbReference type="Proteomes" id="UP000231086">
    <property type="component" value="Unassembled WGS sequence"/>
</dbReference>
<evidence type="ECO:0000256" key="3">
    <source>
        <dbReference type="ARBA" id="ARBA00023004"/>
    </source>
</evidence>
<dbReference type="CDD" id="cd01335">
    <property type="entry name" value="Radical_SAM"/>
    <property type="match status" value="1"/>
</dbReference>
<dbReference type="Pfam" id="PF04055">
    <property type="entry name" value="Radical_SAM"/>
    <property type="match status" value="1"/>
</dbReference>
<dbReference type="InterPro" id="IPR058240">
    <property type="entry name" value="rSAM_sf"/>
</dbReference>
<dbReference type="InterPro" id="IPR050377">
    <property type="entry name" value="Radical_SAM_PqqE_MftC-like"/>
</dbReference>
<protein>
    <recommendedName>
        <fullName evidence="5">Radical SAM core domain-containing protein</fullName>
    </recommendedName>
</protein>
<sequence length="313" mass="35276">MKEDKIKKTVVIVGYRCNNSCVFCIDQEKRALPEKNLPEILGDIETARAGGATYLELIGGEITIRPELLAAIKHAKKLGFDTIAMATNGRMFAYPDVADKFLRAGLNSVIFSIHGHTAKLHDRLTQSPGSFRQLLAGLQNVKKKLGLARLASNTTIVKQNYRVLPQIGEFIGQKLGIRNSEFIFVDPTTGGARIDFFQLVPKISIAAPYIKKCLDIGRELRAPHWHVRYVPLCYFVDYLDQISELHEVRLFQTQHLAPDYVNFDVEGSRPVVGRVKPPKCRGCLLFKNCEGLWKEYYRHYGGGELCPQKTLTK</sequence>
<reference evidence="7" key="1">
    <citation type="submission" date="2017-09" db="EMBL/GenBank/DDBJ databases">
        <title>Depth-based differentiation of microbial function through sediment-hosted aquifers and enrichment of novel symbionts in the deep terrestrial subsurface.</title>
        <authorList>
            <person name="Probst A.J."/>
            <person name="Ladd B."/>
            <person name="Jarett J.K."/>
            <person name="Geller-Mcgrath D.E."/>
            <person name="Sieber C.M.K."/>
            <person name="Emerson J.B."/>
            <person name="Anantharaman K."/>
            <person name="Thomas B.C."/>
            <person name="Malmstrom R."/>
            <person name="Stieglmeier M."/>
            <person name="Klingl A."/>
            <person name="Woyke T."/>
            <person name="Ryan C.M."/>
            <person name="Banfield J.F."/>
        </authorList>
    </citation>
    <scope>NUCLEOTIDE SEQUENCE [LARGE SCALE GENOMIC DNA]</scope>
</reference>
<dbReference type="SUPFAM" id="SSF102114">
    <property type="entry name" value="Radical SAM enzymes"/>
    <property type="match status" value="1"/>
</dbReference>
<name>A0A2M8KJK7_9BACT</name>
<keyword evidence="4" id="KW-0411">Iron-sulfur</keyword>
<evidence type="ECO:0000259" key="5">
    <source>
        <dbReference type="PROSITE" id="PS51918"/>
    </source>
</evidence>
<dbReference type="SFLD" id="SFLDS00029">
    <property type="entry name" value="Radical_SAM"/>
    <property type="match status" value="1"/>
</dbReference>
<dbReference type="PANTHER" id="PTHR11228:SF34">
    <property type="entry name" value="TUNGSTEN-CONTAINING ALDEHYDE FERREDOXIN OXIDOREDUCTASE COFACTOR MODIFYING PROTEIN"/>
    <property type="match status" value="1"/>
</dbReference>
<comment type="caution">
    <text evidence="6">The sequence shown here is derived from an EMBL/GenBank/DDBJ whole genome shotgun (WGS) entry which is preliminary data.</text>
</comment>
<dbReference type="GO" id="GO:0003824">
    <property type="term" value="F:catalytic activity"/>
    <property type="evidence" value="ECO:0007669"/>
    <property type="project" value="InterPro"/>
</dbReference>
<dbReference type="Gene3D" id="3.20.20.70">
    <property type="entry name" value="Aldolase class I"/>
    <property type="match status" value="1"/>
</dbReference>
<evidence type="ECO:0000256" key="2">
    <source>
        <dbReference type="ARBA" id="ARBA00022723"/>
    </source>
</evidence>
<proteinExistence type="predicted"/>
<feature type="domain" description="Radical SAM core" evidence="5">
    <location>
        <begin position="3"/>
        <end position="219"/>
    </location>
</feature>
<accession>A0A2M8KJK7</accession>
<keyword evidence="1" id="KW-0949">S-adenosyl-L-methionine</keyword>
<dbReference type="PANTHER" id="PTHR11228">
    <property type="entry name" value="RADICAL SAM DOMAIN PROTEIN"/>
    <property type="match status" value="1"/>
</dbReference>
<evidence type="ECO:0000313" key="7">
    <source>
        <dbReference type="Proteomes" id="UP000231086"/>
    </source>
</evidence>
<organism evidence="6 7">
    <name type="scientific">Candidatus Portnoybacteria bacterium CG10_big_fil_rev_8_21_14_0_10_44_7</name>
    <dbReference type="NCBI Taxonomy" id="1974816"/>
    <lineage>
        <taxon>Bacteria</taxon>
        <taxon>Candidatus Portnoyibacteriota</taxon>
    </lineage>
</organism>
<dbReference type="GO" id="GO:0046872">
    <property type="term" value="F:metal ion binding"/>
    <property type="evidence" value="ECO:0007669"/>
    <property type="project" value="UniProtKB-KW"/>
</dbReference>
<keyword evidence="3" id="KW-0408">Iron</keyword>
<evidence type="ECO:0000313" key="6">
    <source>
        <dbReference type="EMBL" id="PJE60109.1"/>
    </source>
</evidence>
<gene>
    <name evidence="6" type="ORF">COU85_00050</name>
</gene>
<dbReference type="InterPro" id="IPR007197">
    <property type="entry name" value="rSAM"/>
</dbReference>
<dbReference type="AlphaFoldDB" id="A0A2M8KJK7"/>
<evidence type="ECO:0000256" key="1">
    <source>
        <dbReference type="ARBA" id="ARBA00022691"/>
    </source>
</evidence>
<keyword evidence="2" id="KW-0479">Metal-binding</keyword>
<dbReference type="SFLD" id="SFLDG01067">
    <property type="entry name" value="SPASM/twitch_domain_containing"/>
    <property type="match status" value="1"/>
</dbReference>
<dbReference type="InterPro" id="IPR013785">
    <property type="entry name" value="Aldolase_TIM"/>
</dbReference>
<evidence type="ECO:0000256" key="4">
    <source>
        <dbReference type="ARBA" id="ARBA00023014"/>
    </source>
</evidence>
<dbReference type="GO" id="GO:0051536">
    <property type="term" value="F:iron-sulfur cluster binding"/>
    <property type="evidence" value="ECO:0007669"/>
    <property type="project" value="UniProtKB-KW"/>
</dbReference>
<dbReference type="EMBL" id="PFEA01000002">
    <property type="protein sequence ID" value="PJE60109.1"/>
    <property type="molecule type" value="Genomic_DNA"/>
</dbReference>
<dbReference type="PROSITE" id="PS51918">
    <property type="entry name" value="RADICAL_SAM"/>
    <property type="match status" value="1"/>
</dbReference>